<evidence type="ECO:0000256" key="8">
    <source>
        <dbReference type="ARBA" id="ARBA00023136"/>
    </source>
</evidence>
<name>A0A0R2B642_SECCO</name>
<dbReference type="InterPro" id="IPR004685">
    <property type="entry name" value="Brnchd-chn_aa_trnsp_Livcs"/>
</dbReference>
<keyword evidence="8 9" id="KW-0472">Membrane</keyword>
<keyword evidence="7 9" id="KW-1133">Transmembrane helix</keyword>
<sequence>MIKKLTSRDMLFIGMMLFGMFFGAGNLIFPVFVGQQAGTSYWPALIGFLVSGVGLPLLGVAAIGITKTDGVFTLSQKVNRPYAYVFTILLYMCIGPLFALPRLASISFSVGLTPFVSKSQQSGGLLAYSILFFAVAWFFARKPSKIMVYVGKVLTPAFLVLLAILLVMVLIKPMGHGQTPVGDFAKVPVVAGFTAGYSTMDALAALAFGIIVVNAIKGLGVTQPTQIAKDTIRAGGLAVALMAVIYGLLALLGRNALGRFGRAENGGPILANVAHAYFGDLGNALLAVIVIIACLKTAIGLITAFGDTFKELFPKVPYQLLVGLASILPLIFANVGLERLLVISTPILYFIYPLAITLILLGLLSPILGESKWLFGTVTVFTLFPAILDGLNAMPVDLHQGWVAQVLHWGQWLPGFSLGLGWTVPALIGLVLGLILAKWRGGLSHD</sequence>
<evidence type="ECO:0000313" key="10">
    <source>
        <dbReference type="EMBL" id="KRM74833.1"/>
    </source>
</evidence>
<dbReference type="GO" id="GO:0015190">
    <property type="term" value="F:L-leucine transmembrane transporter activity"/>
    <property type="evidence" value="ECO:0007669"/>
    <property type="project" value="TreeGrafter"/>
</dbReference>
<dbReference type="Pfam" id="PF05525">
    <property type="entry name" value="Branch_AA_trans"/>
    <property type="match status" value="1"/>
</dbReference>
<feature type="transmembrane region" description="Helical" evidence="9">
    <location>
        <begin position="318"/>
        <end position="337"/>
    </location>
</feature>
<dbReference type="AlphaFoldDB" id="A0A0R2B642"/>
<evidence type="ECO:0000313" key="11">
    <source>
        <dbReference type="Proteomes" id="UP000051845"/>
    </source>
</evidence>
<dbReference type="STRING" id="33960.TY91_10010"/>
<dbReference type="GO" id="GO:0005304">
    <property type="term" value="F:L-valine transmembrane transporter activity"/>
    <property type="evidence" value="ECO:0007669"/>
    <property type="project" value="TreeGrafter"/>
</dbReference>
<feature type="transmembrane region" description="Helical" evidence="9">
    <location>
        <begin position="412"/>
        <end position="437"/>
    </location>
</feature>
<comment type="caution">
    <text evidence="10">The sequence shown here is derived from an EMBL/GenBank/DDBJ whole genome shotgun (WGS) entry which is preliminary data.</text>
</comment>
<feature type="transmembrane region" description="Helical" evidence="9">
    <location>
        <begin position="284"/>
        <end position="306"/>
    </location>
</feature>
<protein>
    <recommendedName>
        <fullName evidence="9">Branched-chain amino acid transport system carrier protein</fullName>
    </recommendedName>
</protein>
<feature type="transmembrane region" description="Helical" evidence="9">
    <location>
        <begin position="40"/>
        <end position="61"/>
    </location>
</feature>
<evidence type="ECO:0000256" key="7">
    <source>
        <dbReference type="ARBA" id="ARBA00022989"/>
    </source>
</evidence>
<dbReference type="GO" id="GO:0005886">
    <property type="term" value="C:plasma membrane"/>
    <property type="evidence" value="ECO:0007669"/>
    <property type="project" value="UniProtKB-SubCell"/>
</dbReference>
<dbReference type="PANTHER" id="PTHR30588:SF0">
    <property type="entry name" value="BRANCHED-CHAIN AMINO ACID PERMEASE BRNQ"/>
    <property type="match status" value="1"/>
</dbReference>
<feature type="transmembrane region" description="Helical" evidence="9">
    <location>
        <begin position="82"/>
        <end position="101"/>
    </location>
</feature>
<evidence type="ECO:0000256" key="5">
    <source>
        <dbReference type="ARBA" id="ARBA00022692"/>
    </source>
</evidence>
<comment type="similarity">
    <text evidence="2 9">Belongs to the branched chain amino acid transporter family.</text>
</comment>
<evidence type="ECO:0000256" key="1">
    <source>
        <dbReference type="ARBA" id="ARBA00004651"/>
    </source>
</evidence>
<dbReference type="EMBL" id="AYYR01000067">
    <property type="protein sequence ID" value="KRM74833.1"/>
    <property type="molecule type" value="Genomic_DNA"/>
</dbReference>
<feature type="transmembrane region" description="Helical" evidence="9">
    <location>
        <begin position="121"/>
        <end position="139"/>
    </location>
</feature>
<evidence type="ECO:0000256" key="6">
    <source>
        <dbReference type="ARBA" id="ARBA00022970"/>
    </source>
</evidence>
<evidence type="ECO:0000256" key="9">
    <source>
        <dbReference type="RuleBase" id="RU362122"/>
    </source>
</evidence>
<feature type="transmembrane region" description="Helical" evidence="9">
    <location>
        <begin position="234"/>
        <end position="252"/>
    </location>
</feature>
<feature type="transmembrane region" description="Helical" evidence="9">
    <location>
        <begin position="12"/>
        <end position="34"/>
    </location>
</feature>
<feature type="transmembrane region" description="Helical" evidence="9">
    <location>
        <begin position="343"/>
        <end position="364"/>
    </location>
</feature>
<comment type="function">
    <text evidence="9">Component of the transport system for branched-chain amino acids.</text>
</comment>
<dbReference type="Proteomes" id="UP000051845">
    <property type="component" value="Unassembled WGS sequence"/>
</dbReference>
<dbReference type="GO" id="GO:0015188">
    <property type="term" value="F:L-isoleucine transmembrane transporter activity"/>
    <property type="evidence" value="ECO:0007669"/>
    <property type="project" value="TreeGrafter"/>
</dbReference>
<keyword evidence="5 9" id="KW-0812">Transmembrane</keyword>
<reference evidence="10 11" key="1">
    <citation type="journal article" date="2015" name="Genome Announc.">
        <title>Expanding the biotechnology potential of lactobacilli through comparative genomics of 213 strains and associated genera.</title>
        <authorList>
            <person name="Sun Z."/>
            <person name="Harris H.M."/>
            <person name="McCann A."/>
            <person name="Guo C."/>
            <person name="Argimon S."/>
            <person name="Zhang W."/>
            <person name="Yang X."/>
            <person name="Jeffery I.B."/>
            <person name="Cooney J.C."/>
            <person name="Kagawa T.F."/>
            <person name="Liu W."/>
            <person name="Song Y."/>
            <person name="Salvetti E."/>
            <person name="Wrobel A."/>
            <person name="Rasinkangas P."/>
            <person name="Parkhill J."/>
            <person name="Rea M.C."/>
            <person name="O'Sullivan O."/>
            <person name="Ritari J."/>
            <person name="Douillard F.P."/>
            <person name="Paul Ross R."/>
            <person name="Yang R."/>
            <person name="Briner A.E."/>
            <person name="Felis G.E."/>
            <person name="de Vos W.M."/>
            <person name="Barrangou R."/>
            <person name="Klaenhammer T.R."/>
            <person name="Caufield P.W."/>
            <person name="Cui Y."/>
            <person name="Zhang H."/>
            <person name="O'Toole P.W."/>
        </authorList>
    </citation>
    <scope>NUCLEOTIDE SEQUENCE [LARGE SCALE GENOMIC DNA]</scope>
    <source>
        <strain evidence="10 11">DSM 20515</strain>
    </source>
</reference>
<proteinExistence type="inferred from homology"/>
<keyword evidence="4" id="KW-1003">Cell membrane</keyword>
<keyword evidence="3 9" id="KW-0813">Transport</keyword>
<feature type="transmembrane region" description="Helical" evidence="9">
    <location>
        <begin position="373"/>
        <end position="392"/>
    </location>
</feature>
<feature type="transmembrane region" description="Helical" evidence="9">
    <location>
        <begin position="191"/>
        <end position="213"/>
    </location>
</feature>
<comment type="subcellular location">
    <subcellularLocation>
        <location evidence="1 9">Cell membrane</location>
        <topology evidence="1 9">Multi-pass membrane protein</topology>
    </subcellularLocation>
</comment>
<dbReference type="GO" id="GO:0015820">
    <property type="term" value="P:L-leucine transport"/>
    <property type="evidence" value="ECO:0007669"/>
    <property type="project" value="TreeGrafter"/>
</dbReference>
<keyword evidence="6 9" id="KW-0029">Amino-acid transport</keyword>
<evidence type="ECO:0000256" key="4">
    <source>
        <dbReference type="ARBA" id="ARBA00022475"/>
    </source>
</evidence>
<organism evidence="10 11">
    <name type="scientific">Secundilactobacillus collinoides DSM 20515 = JCM 1123</name>
    <dbReference type="NCBI Taxonomy" id="1423733"/>
    <lineage>
        <taxon>Bacteria</taxon>
        <taxon>Bacillati</taxon>
        <taxon>Bacillota</taxon>
        <taxon>Bacilli</taxon>
        <taxon>Lactobacillales</taxon>
        <taxon>Lactobacillaceae</taxon>
        <taxon>Secundilactobacillus</taxon>
    </lineage>
</organism>
<dbReference type="NCBIfam" id="TIGR00796">
    <property type="entry name" value="livcs"/>
    <property type="match status" value="1"/>
</dbReference>
<dbReference type="PANTHER" id="PTHR30588">
    <property type="entry name" value="BRANCHED-CHAIN AMINO ACID TRANSPORT SYSTEM 2 CARRIER PROTEIN"/>
    <property type="match status" value="1"/>
</dbReference>
<evidence type="ECO:0000256" key="2">
    <source>
        <dbReference type="ARBA" id="ARBA00008540"/>
    </source>
</evidence>
<dbReference type="RefSeq" id="WP_056997039.1">
    <property type="nucleotide sequence ID" value="NZ_AYYR01000067.1"/>
</dbReference>
<evidence type="ECO:0000256" key="3">
    <source>
        <dbReference type="ARBA" id="ARBA00022448"/>
    </source>
</evidence>
<dbReference type="PATRIC" id="fig|1423733.4.peg.2901"/>
<feature type="transmembrane region" description="Helical" evidence="9">
    <location>
        <begin position="146"/>
        <end position="171"/>
    </location>
</feature>
<dbReference type="GO" id="GO:0015818">
    <property type="term" value="P:isoleucine transport"/>
    <property type="evidence" value="ECO:0007669"/>
    <property type="project" value="TreeGrafter"/>
</dbReference>
<accession>A0A0R2B642</accession>
<gene>
    <name evidence="10" type="ORF">FC82_GL002776</name>
</gene>